<dbReference type="InterPro" id="IPR034035">
    <property type="entry name" value="Astacin-like_dom"/>
</dbReference>
<dbReference type="InterPro" id="IPR001506">
    <property type="entry name" value="Peptidase_M12A"/>
</dbReference>
<reference evidence="3 4" key="1">
    <citation type="submission" date="2016-01" db="EMBL/GenBank/DDBJ databases">
        <title>The draft genome sequence of Aquimarina sp. RZW4-3-2.</title>
        <authorList>
            <person name="Wang Y."/>
        </authorList>
    </citation>
    <scope>NUCLEOTIDE SEQUENCE [LARGE SCALE GENOMIC DNA]</scope>
    <source>
        <strain evidence="3 4">RZW4-3-2</strain>
    </source>
</reference>
<dbReference type="PANTHER" id="PTHR10127">
    <property type="entry name" value="DISCOIDIN, CUB, EGF, LAMININ , AND ZINC METALLOPROTEASE DOMAIN CONTAINING"/>
    <property type="match status" value="1"/>
</dbReference>
<comment type="caution">
    <text evidence="1">Lacks conserved residue(s) required for the propagation of feature annotation.</text>
</comment>
<comment type="caution">
    <text evidence="3">The sequence shown here is derived from an EMBL/GenBank/DDBJ whole genome shotgun (WGS) entry which is preliminary data.</text>
</comment>
<keyword evidence="1" id="KW-0862">Zinc</keyword>
<dbReference type="STRING" id="1642818.AWE51_13750"/>
<dbReference type="GO" id="GO:0008270">
    <property type="term" value="F:zinc ion binding"/>
    <property type="evidence" value="ECO:0007669"/>
    <property type="project" value="UniProtKB-UniRule"/>
</dbReference>
<dbReference type="Pfam" id="PF01400">
    <property type="entry name" value="Astacin"/>
    <property type="match status" value="1"/>
</dbReference>
<dbReference type="Proteomes" id="UP000076715">
    <property type="component" value="Unassembled WGS sequence"/>
</dbReference>
<dbReference type="SMART" id="SM00235">
    <property type="entry name" value="ZnMc"/>
    <property type="match status" value="1"/>
</dbReference>
<proteinExistence type="predicted"/>
<sequence>MTRIKITGIYAIGLLIASCTTEQFDEPTAVTDNQNKYVDAEKAYPNKKGEVLDKYYAGMKIPIEKINGEFIYEGDIVFEKDMLSDVSEKVVFEEGEIAPQNKSVGRTGGRWPNNTVYYTIENGLTKQYRITDAIAHWEANTALRFVRRTNQTNYIRFRSGSGCSSSVGMVGGRQNITLASGCSTGSTIHEIGHAVGLWHEQSRADRNRFITINFNNIESGKSHNFQTYAQRGRDGEELTSNLDLGSIMMYGSYAFSKNGRPTITRKDGSAYTTQRNGLSTGDKSGINQMYPGNGGGEIYENGNYYTIYGVQVYRYSDVWWYWNASQNRWRQVELRGTTWYYVD</sequence>
<dbReference type="SUPFAM" id="SSF55486">
    <property type="entry name" value="Metalloproteases ('zincins'), catalytic domain"/>
    <property type="match status" value="1"/>
</dbReference>
<feature type="binding site" evidence="1">
    <location>
        <position position="193"/>
    </location>
    <ligand>
        <name>Zn(2+)</name>
        <dbReference type="ChEBI" id="CHEBI:29105"/>
        <note>catalytic</note>
    </ligand>
</feature>
<dbReference type="InterPro" id="IPR006026">
    <property type="entry name" value="Peptidase_Metallo"/>
</dbReference>
<dbReference type="AlphaFoldDB" id="A0A162XI96"/>
<dbReference type="PANTHER" id="PTHR10127:SF850">
    <property type="entry name" value="METALLOENDOPEPTIDASE"/>
    <property type="match status" value="1"/>
</dbReference>
<organism evidence="3 4">
    <name type="scientific">Aquimarina aggregata</name>
    <dbReference type="NCBI Taxonomy" id="1642818"/>
    <lineage>
        <taxon>Bacteria</taxon>
        <taxon>Pseudomonadati</taxon>
        <taxon>Bacteroidota</taxon>
        <taxon>Flavobacteriia</taxon>
        <taxon>Flavobacteriales</taxon>
        <taxon>Flavobacteriaceae</taxon>
        <taxon>Aquimarina</taxon>
    </lineage>
</organism>
<feature type="domain" description="Peptidase M12A" evidence="2">
    <location>
        <begin position="102"/>
        <end position="293"/>
    </location>
</feature>
<gene>
    <name evidence="3" type="ORF">AWE51_13750</name>
</gene>
<keyword evidence="1" id="KW-0482">Metalloprotease</keyword>
<dbReference type="CDD" id="cd04280">
    <property type="entry name" value="ZnMc_astacin_like"/>
    <property type="match status" value="1"/>
</dbReference>
<feature type="binding site" evidence="1">
    <location>
        <position position="199"/>
    </location>
    <ligand>
        <name>Zn(2+)</name>
        <dbReference type="ChEBI" id="CHEBI:29105"/>
        <note>catalytic</note>
    </ligand>
</feature>
<evidence type="ECO:0000313" key="4">
    <source>
        <dbReference type="Proteomes" id="UP000076715"/>
    </source>
</evidence>
<name>A0A162XI96_9FLAO</name>
<dbReference type="PROSITE" id="PS51257">
    <property type="entry name" value="PROKAR_LIPOPROTEIN"/>
    <property type="match status" value="1"/>
</dbReference>
<dbReference type="InterPro" id="IPR024079">
    <property type="entry name" value="MetalloPept_cat_dom_sf"/>
</dbReference>
<keyword evidence="1" id="KW-0378">Hydrolase</keyword>
<feature type="binding site" evidence="1">
    <location>
        <position position="189"/>
    </location>
    <ligand>
        <name>Zn(2+)</name>
        <dbReference type="ChEBI" id="CHEBI:29105"/>
        <note>catalytic</note>
    </ligand>
</feature>
<comment type="cofactor">
    <cofactor evidence="1">
        <name>Zn(2+)</name>
        <dbReference type="ChEBI" id="CHEBI:29105"/>
    </cofactor>
    <text evidence="1">Binds 1 zinc ion per subunit.</text>
</comment>
<protein>
    <submittedName>
        <fullName evidence="3">Peptidase M12</fullName>
    </submittedName>
</protein>
<keyword evidence="4" id="KW-1185">Reference proteome</keyword>
<feature type="active site" evidence="1">
    <location>
        <position position="190"/>
    </location>
</feature>
<keyword evidence="1" id="KW-0479">Metal-binding</keyword>
<dbReference type="Gene3D" id="3.40.390.10">
    <property type="entry name" value="Collagenase (Catalytic Domain)"/>
    <property type="match status" value="1"/>
</dbReference>
<accession>A0A162XI96</accession>
<keyword evidence="1" id="KW-0645">Protease</keyword>
<dbReference type="GO" id="GO:0006508">
    <property type="term" value="P:proteolysis"/>
    <property type="evidence" value="ECO:0007669"/>
    <property type="project" value="UniProtKB-KW"/>
</dbReference>
<dbReference type="OrthoDB" id="8455098at2"/>
<evidence type="ECO:0000313" key="3">
    <source>
        <dbReference type="EMBL" id="KZS38653.1"/>
    </source>
</evidence>
<evidence type="ECO:0000259" key="2">
    <source>
        <dbReference type="PROSITE" id="PS51864"/>
    </source>
</evidence>
<dbReference type="GO" id="GO:0004222">
    <property type="term" value="F:metalloendopeptidase activity"/>
    <property type="evidence" value="ECO:0007669"/>
    <property type="project" value="UniProtKB-UniRule"/>
</dbReference>
<dbReference type="EMBL" id="LQRT01000046">
    <property type="protein sequence ID" value="KZS38653.1"/>
    <property type="molecule type" value="Genomic_DNA"/>
</dbReference>
<evidence type="ECO:0000256" key="1">
    <source>
        <dbReference type="PROSITE-ProRule" id="PRU01211"/>
    </source>
</evidence>
<dbReference type="PROSITE" id="PS51864">
    <property type="entry name" value="ASTACIN"/>
    <property type="match status" value="1"/>
</dbReference>
<dbReference type="RefSeq" id="WP_066318183.1">
    <property type="nucleotide sequence ID" value="NZ_LQRT01000046.1"/>
</dbReference>
<dbReference type="PRINTS" id="PR00480">
    <property type="entry name" value="ASTACIN"/>
</dbReference>